<accession>A0A6A6VPF8</accession>
<name>A0A6A6VPF8_9PLEO</name>
<dbReference type="AlphaFoldDB" id="A0A6A6VPF8"/>
<evidence type="ECO:0000313" key="3">
    <source>
        <dbReference type="Proteomes" id="UP000799440"/>
    </source>
</evidence>
<keyword evidence="3" id="KW-1185">Reference proteome</keyword>
<evidence type="ECO:0000313" key="2">
    <source>
        <dbReference type="EMBL" id="KAF2751077.1"/>
    </source>
</evidence>
<evidence type="ECO:0000256" key="1">
    <source>
        <dbReference type="SAM" id="MobiDB-lite"/>
    </source>
</evidence>
<feature type="compositionally biased region" description="Low complexity" evidence="1">
    <location>
        <begin position="174"/>
        <end position="186"/>
    </location>
</feature>
<dbReference type="Proteomes" id="UP000799440">
    <property type="component" value="Unassembled WGS sequence"/>
</dbReference>
<organism evidence="2 3">
    <name type="scientific">Sporormia fimetaria CBS 119925</name>
    <dbReference type="NCBI Taxonomy" id="1340428"/>
    <lineage>
        <taxon>Eukaryota</taxon>
        <taxon>Fungi</taxon>
        <taxon>Dikarya</taxon>
        <taxon>Ascomycota</taxon>
        <taxon>Pezizomycotina</taxon>
        <taxon>Dothideomycetes</taxon>
        <taxon>Pleosporomycetidae</taxon>
        <taxon>Pleosporales</taxon>
        <taxon>Sporormiaceae</taxon>
        <taxon>Sporormia</taxon>
    </lineage>
</organism>
<feature type="region of interest" description="Disordered" evidence="1">
    <location>
        <begin position="156"/>
        <end position="229"/>
    </location>
</feature>
<feature type="compositionally biased region" description="Polar residues" evidence="1">
    <location>
        <begin position="156"/>
        <end position="173"/>
    </location>
</feature>
<dbReference type="EMBL" id="MU006562">
    <property type="protein sequence ID" value="KAF2751077.1"/>
    <property type="molecule type" value="Genomic_DNA"/>
</dbReference>
<proteinExistence type="predicted"/>
<protein>
    <submittedName>
        <fullName evidence="2">Uncharacterized protein</fullName>
    </submittedName>
</protein>
<gene>
    <name evidence="2" type="ORF">M011DRAFT_455149</name>
</gene>
<sequence>MPDLIPFAELYGEKWIGQKFNPLFDNIRTGALHSGHHCKRCGIVTKECYKKGHMAFCSVLVNDHSTGCGDHSRTDGFNDLIYNAFQFKQPVSIEGFWTEDNYDPEDLAAERAKNRSSAESKPWEVPAIDTDTVVAQADALVEQLHASGEEDFTAQQTLQKNAKQAAQQTSQQNPGATSAPAPTAPKANRKKKGKQNASAAEASGTNARKANGKKCGKQNGNQNGNGGAT</sequence>
<reference evidence="2" key="1">
    <citation type="journal article" date="2020" name="Stud. Mycol.">
        <title>101 Dothideomycetes genomes: a test case for predicting lifestyles and emergence of pathogens.</title>
        <authorList>
            <person name="Haridas S."/>
            <person name="Albert R."/>
            <person name="Binder M."/>
            <person name="Bloem J."/>
            <person name="Labutti K."/>
            <person name="Salamov A."/>
            <person name="Andreopoulos B."/>
            <person name="Baker S."/>
            <person name="Barry K."/>
            <person name="Bills G."/>
            <person name="Bluhm B."/>
            <person name="Cannon C."/>
            <person name="Castanera R."/>
            <person name="Culley D."/>
            <person name="Daum C."/>
            <person name="Ezra D."/>
            <person name="Gonzalez J."/>
            <person name="Henrissat B."/>
            <person name="Kuo A."/>
            <person name="Liang C."/>
            <person name="Lipzen A."/>
            <person name="Lutzoni F."/>
            <person name="Magnuson J."/>
            <person name="Mondo S."/>
            <person name="Nolan M."/>
            <person name="Ohm R."/>
            <person name="Pangilinan J."/>
            <person name="Park H.-J."/>
            <person name="Ramirez L."/>
            <person name="Alfaro M."/>
            <person name="Sun H."/>
            <person name="Tritt A."/>
            <person name="Yoshinaga Y."/>
            <person name="Zwiers L.-H."/>
            <person name="Turgeon B."/>
            <person name="Goodwin S."/>
            <person name="Spatafora J."/>
            <person name="Crous P."/>
            <person name="Grigoriev I."/>
        </authorList>
    </citation>
    <scope>NUCLEOTIDE SEQUENCE</scope>
    <source>
        <strain evidence="2">CBS 119925</strain>
    </source>
</reference>
<feature type="compositionally biased region" description="Polar residues" evidence="1">
    <location>
        <begin position="195"/>
        <end position="208"/>
    </location>
</feature>